<feature type="region of interest" description="Disordered" evidence="5">
    <location>
        <begin position="737"/>
        <end position="760"/>
    </location>
</feature>
<dbReference type="Proteomes" id="UP000008143">
    <property type="component" value="Chromosome 1"/>
</dbReference>
<evidence type="ECO:0000256" key="2">
    <source>
        <dbReference type="ARBA" id="ARBA00023125"/>
    </source>
</evidence>
<gene>
    <name evidence="7 8" type="primary">lcorl</name>
</gene>
<dbReference type="Xenbase" id="XB-GENE-995017">
    <property type="gene designation" value="lcorl"/>
</dbReference>
<reference evidence="7" key="1">
    <citation type="submission" date="2025-08" db="UniProtKB">
        <authorList>
            <consortium name="RefSeq"/>
        </authorList>
    </citation>
    <scope>IDENTIFICATION</scope>
    <source>
        <strain evidence="7">Nigerian</strain>
        <tissue evidence="7">Liver and blood</tissue>
    </source>
</reference>
<feature type="region of interest" description="Disordered" evidence="5">
    <location>
        <begin position="866"/>
        <end position="887"/>
    </location>
</feature>
<protein>
    <submittedName>
        <fullName evidence="7">tRNA (Guanine(37)-N1)-methyltransferase isoform X1</fullName>
    </submittedName>
</protein>
<name>A0A8J0QSM3_XENTR</name>
<accession>A0A8J0QSM3</accession>
<feature type="region of interest" description="Disordered" evidence="5">
    <location>
        <begin position="1061"/>
        <end position="1081"/>
    </location>
</feature>
<keyword evidence="1" id="KW-0805">Transcription regulation</keyword>
<dbReference type="OrthoDB" id="9941983at2759"/>
<feature type="region of interest" description="Disordered" evidence="5">
    <location>
        <begin position="1489"/>
        <end position="1518"/>
    </location>
</feature>
<organism evidence="6 7">
    <name type="scientific">Xenopus tropicalis</name>
    <name type="common">Western clawed frog</name>
    <name type="synonym">Silurana tropicalis</name>
    <dbReference type="NCBI Taxonomy" id="8364"/>
    <lineage>
        <taxon>Eukaryota</taxon>
        <taxon>Metazoa</taxon>
        <taxon>Chordata</taxon>
        <taxon>Craniata</taxon>
        <taxon>Vertebrata</taxon>
        <taxon>Euteleostomi</taxon>
        <taxon>Amphibia</taxon>
        <taxon>Batrachia</taxon>
        <taxon>Anura</taxon>
        <taxon>Pipoidea</taxon>
        <taxon>Pipidae</taxon>
        <taxon>Xenopodinae</taxon>
        <taxon>Xenopus</taxon>
        <taxon>Silurana</taxon>
    </lineage>
</organism>
<dbReference type="PANTHER" id="PTHR21545">
    <property type="entry name" value="TRANSCRIPTION FACTOR MLR1/2"/>
    <property type="match status" value="1"/>
</dbReference>
<evidence type="ECO:0000313" key="8">
    <source>
        <dbReference type="Xenbase" id="XB-GENE-995017"/>
    </source>
</evidence>
<evidence type="ECO:0000256" key="3">
    <source>
        <dbReference type="ARBA" id="ARBA00023163"/>
    </source>
</evidence>
<dbReference type="AGR" id="Xenbase:XB-GENE-995017"/>
<dbReference type="CTD" id="254251"/>
<dbReference type="Pfam" id="PF15090">
    <property type="entry name" value="DUF4553"/>
    <property type="match status" value="1"/>
</dbReference>
<evidence type="ECO:0000313" key="7">
    <source>
        <dbReference type="RefSeq" id="XP_002940978.2"/>
    </source>
</evidence>
<evidence type="ECO:0000313" key="6">
    <source>
        <dbReference type="Proteomes" id="UP000008143"/>
    </source>
</evidence>
<evidence type="ECO:0000256" key="5">
    <source>
        <dbReference type="SAM" id="MobiDB-lite"/>
    </source>
</evidence>
<evidence type="ECO:0000256" key="4">
    <source>
        <dbReference type="ARBA" id="ARBA00023242"/>
    </source>
</evidence>
<feature type="region of interest" description="Disordered" evidence="5">
    <location>
        <begin position="617"/>
        <end position="641"/>
    </location>
</feature>
<feature type="compositionally biased region" description="Polar residues" evidence="5">
    <location>
        <begin position="746"/>
        <end position="760"/>
    </location>
</feature>
<keyword evidence="2" id="KW-0238">DNA-binding</keyword>
<dbReference type="KEGG" id="xtr:100488173"/>
<dbReference type="PANTHER" id="PTHR21545:SF10">
    <property type="entry name" value="LIGAND-DEPENDENT NUCLEAR RECEPTOR COREPRESSOR-LIKE PROTEIN"/>
    <property type="match status" value="1"/>
</dbReference>
<evidence type="ECO:0000256" key="1">
    <source>
        <dbReference type="ARBA" id="ARBA00023015"/>
    </source>
</evidence>
<keyword evidence="3" id="KW-0804">Transcription</keyword>
<sequence>MAAQCRSPRCTAERKGFRRELDSWRHRLIHCVGFESILEGLYGPGLRRDLSLFDDCEPEELVDWCADDRCSLCSLRKDSVVDCTQSVGSAQSTPTEELISQGQFSEEKVECQAEDYLNALFQKKDLPQNCDPNIPLVAQELLKKMIRQFAVEYISKSSKEHHVNYETAMERTPAYFASQEEQEGPLDLTVTRFQGHNFLKGEEVLDLSIKRNNTLEDLKKRNSKTGVINLRKQLKSGKATKPHIGDTVLCDVLNSLCLYHKQQLTFLLGFLKEEQKICSEVCFSKTNVYSGSKMSSRKENSPAVFYSFAKQRVTRRGRLKRQEPYSRLPYLSVCLKDLRLTCPGLALGTVKLNSLKNQNLRLDDRNVCQKELTSRPSQYFGCCSFTCDRTIFETHSPQFEDETQVEDTLSQHHNCEQPPSLIHMTSKYRKSKQKNKVALNNQTKPASVLQNVMDQFNEETRICPKTTNSRELYHIERKRINGVKFENLIKHFINNVKLNDNSFVEFFNQHKKSMQAKIMQTRLRKRQKTLLFALKSSGFALSRHRSLEIKRELKSLIEIFRKKMTSREKNLKKPARHTDEIKNYVSESDNSINTQAVTTIREHVTHLPHTNRRTVLKNDKTANSCPNVPDHLPSSAPQKLADKPKDYESRIALETEKHALKACCTTATEKSETRNAAADFYTLQNSGNLFCKCTLNQISGMLTNSHSDYIRNETASLPNKSHLLVVVERLKDSDQLDTTLSRKHNSPQCQTRSSTSNSNVQHGCGLLCDKPDILALQKGLSLMPQIRLRRSNFTTITSVKNMDNSDLSSNLAQNKQGTNAASTIHKLNPLGRFPSPIKVMFVSKVDRDDGIHYTLSPEYNPSNRNVLKSPVCSKEDGKRKKNSSASNFCQSQYNNKTRLRNRHVQHRTSEKIHSKEEWFVKINPGRLNEIGSPSLKLVRRTSERPTNVISLSKHFGKLSEYKNGNRLLGFNTQKSRIARRSIRIAQRILLKAHKVSAPHRGEPDKPLSDGCIKIPESKQNCRRQSKVKTAEQTCNDPSGLKKGHKSVSPFGHKLIIAKKDKKWQCRQSSQKPPEPKKKRNLRSSLFRTYQLCQQHAKRKGPTLHSLASLTAFSFRSALYHQPKRISSSRTQVHRRKLKNKSYNLQYNSGAVNRKHLHSESTADNSAGFISEGSPDIQSYSVPNWWSASVSDEPLVNELDNRYEKMAITWVRENTKERRKESSGLTGGTFLKPSPVQMLFQKKPDFKHLSAWFMQTTETQSLSITKKAIACSPPKKKRKGTKLSKVCQNKKTRKGAHPAALDTSKARQRFANLSQIEHLCTRNATYVKTGVLKQKDSSQGIKKLRGANKCLDIRVAKHDASSGKVNVMDPVHHGNVSLSKTLVDANSKEKKLDNLSKNKQMKTRPITNKKIKDIRIYLKRLNGISSEVTHKQVQFTNANEANKRPLRSNFCLKSKTQSFDMNYIQAKPLNARHKAKQFAEKQVCNSMCLGNSRTEEPQSGHGFARLSKRKRSDQASVYTETGSKKCRKQNFVYEQNYYSKIHLVPLKPVGLKSFRGLSSKDGSFSLTPIRIPFQGSKK</sequence>
<dbReference type="GO" id="GO:0005634">
    <property type="term" value="C:nucleus"/>
    <property type="evidence" value="ECO:0000318"/>
    <property type="project" value="GO_Central"/>
</dbReference>
<dbReference type="GO" id="GO:0006357">
    <property type="term" value="P:regulation of transcription by RNA polymerase II"/>
    <property type="evidence" value="ECO:0000318"/>
    <property type="project" value="GO_Central"/>
</dbReference>
<dbReference type="InterPro" id="IPR028104">
    <property type="entry name" value="DUF4553"/>
</dbReference>
<dbReference type="GeneID" id="100488173"/>
<keyword evidence="6" id="KW-1185">Reference proteome</keyword>
<proteinExistence type="predicted"/>
<keyword evidence="4" id="KW-0539">Nucleus</keyword>
<dbReference type="GO" id="GO:0003677">
    <property type="term" value="F:DNA binding"/>
    <property type="evidence" value="ECO:0007669"/>
    <property type="project" value="UniProtKB-KW"/>
</dbReference>
<dbReference type="RefSeq" id="XP_002940978.2">
    <property type="nucleotide sequence ID" value="XM_002940932.5"/>
</dbReference>